<comment type="caution">
    <text evidence="1">The sequence shown here is derived from an EMBL/GenBank/DDBJ whole genome shotgun (WGS) entry which is preliminary data.</text>
</comment>
<gene>
    <name evidence="1" type="ORF">LCGC14_2660970</name>
</gene>
<protein>
    <submittedName>
        <fullName evidence="1">Uncharacterized protein</fullName>
    </submittedName>
</protein>
<sequence>MAGAYYEQSNTKLILEIASADTSDDSLLDALGALADQHIDNILKIHDEKIPLQGTNVLNDIQMAANWYTAALYKAKRGDMDSAKFFMDHYKDIILGITDERAVEGIPYVVERFNSRFITGQEDIFALW</sequence>
<evidence type="ECO:0000313" key="1">
    <source>
        <dbReference type="EMBL" id="KKK96617.1"/>
    </source>
</evidence>
<name>A0A0F8ZRZ4_9ZZZZ</name>
<proteinExistence type="predicted"/>
<dbReference type="AlphaFoldDB" id="A0A0F8ZRZ4"/>
<reference evidence="1" key="1">
    <citation type="journal article" date="2015" name="Nature">
        <title>Complex archaea that bridge the gap between prokaryotes and eukaryotes.</title>
        <authorList>
            <person name="Spang A."/>
            <person name="Saw J.H."/>
            <person name="Jorgensen S.L."/>
            <person name="Zaremba-Niedzwiedzka K."/>
            <person name="Martijn J."/>
            <person name="Lind A.E."/>
            <person name="van Eijk R."/>
            <person name="Schleper C."/>
            <person name="Guy L."/>
            <person name="Ettema T.J."/>
        </authorList>
    </citation>
    <scope>NUCLEOTIDE SEQUENCE</scope>
</reference>
<organism evidence="1">
    <name type="scientific">marine sediment metagenome</name>
    <dbReference type="NCBI Taxonomy" id="412755"/>
    <lineage>
        <taxon>unclassified sequences</taxon>
        <taxon>metagenomes</taxon>
        <taxon>ecological metagenomes</taxon>
    </lineage>
</organism>
<accession>A0A0F8ZRZ4</accession>
<dbReference type="EMBL" id="LAZR01046400">
    <property type="protein sequence ID" value="KKK96617.1"/>
    <property type="molecule type" value="Genomic_DNA"/>
</dbReference>